<comment type="caution">
    <text evidence="1">The sequence shown here is derived from an EMBL/GenBank/DDBJ whole genome shotgun (WGS) entry which is preliminary data.</text>
</comment>
<dbReference type="OrthoDB" id="4546793at2"/>
<dbReference type="EMBL" id="MKQR01000025">
    <property type="protein sequence ID" value="OLR91282.1"/>
    <property type="molecule type" value="Genomic_DNA"/>
</dbReference>
<proteinExistence type="predicted"/>
<dbReference type="STRING" id="1193682.BJP25_26820"/>
<accession>A0A1Q9LGW1</accession>
<organism evidence="1 2">
    <name type="scientific">Actinokineospora bangkokensis</name>
    <dbReference type="NCBI Taxonomy" id="1193682"/>
    <lineage>
        <taxon>Bacteria</taxon>
        <taxon>Bacillati</taxon>
        <taxon>Actinomycetota</taxon>
        <taxon>Actinomycetes</taxon>
        <taxon>Pseudonocardiales</taxon>
        <taxon>Pseudonocardiaceae</taxon>
        <taxon>Actinokineospora</taxon>
    </lineage>
</organism>
<dbReference type="AlphaFoldDB" id="A0A1Q9LGW1"/>
<reference evidence="1 2" key="1">
    <citation type="submission" date="2016-10" db="EMBL/GenBank/DDBJ databases">
        <title>The Draft Genome Sequence of Actinokineospora bangkokensis 44EHWT reveals the biosynthetic pathway of antifungal compounds Thailandins with unusual extender unit butylmalonyl-CoA.</title>
        <authorList>
            <person name="Greule A."/>
            <person name="Intra B."/>
            <person name="Flemming S."/>
            <person name="Rommel M.G."/>
            <person name="Panbangred W."/>
            <person name="Bechthold A."/>
        </authorList>
    </citation>
    <scope>NUCLEOTIDE SEQUENCE [LARGE SCALE GENOMIC DNA]</scope>
    <source>
        <strain evidence="1 2">44EHW</strain>
    </source>
</reference>
<sequence>MELRVDELVGRTIRRVRRVHYVDPGGEADTASGFLELRADDGFVALFDSGADGRSIRVEAREWVDPFTEPLTSANREFVRKHGRWAVFDRSAADGYAQVVGNTVVAVHMARAGGKVVGVDIVLDRCFVSMRVSLDELRVCVCAV</sequence>
<keyword evidence="2" id="KW-1185">Reference proteome</keyword>
<dbReference type="RefSeq" id="WP_075976939.1">
    <property type="nucleotide sequence ID" value="NZ_MKQR01000025.1"/>
</dbReference>
<protein>
    <submittedName>
        <fullName evidence="1">Uncharacterized protein</fullName>
    </submittedName>
</protein>
<name>A0A1Q9LGW1_9PSEU</name>
<gene>
    <name evidence="1" type="ORF">BJP25_26820</name>
</gene>
<evidence type="ECO:0000313" key="1">
    <source>
        <dbReference type="EMBL" id="OLR91282.1"/>
    </source>
</evidence>
<dbReference type="Proteomes" id="UP000186040">
    <property type="component" value="Unassembled WGS sequence"/>
</dbReference>
<evidence type="ECO:0000313" key="2">
    <source>
        <dbReference type="Proteomes" id="UP000186040"/>
    </source>
</evidence>